<dbReference type="EMBL" id="NBNE01018205">
    <property type="protein sequence ID" value="OWY92379.1"/>
    <property type="molecule type" value="Genomic_DNA"/>
</dbReference>
<accession>A0A225UJR3</accession>
<protein>
    <submittedName>
        <fullName evidence="2">RxLR effector protein</fullName>
    </submittedName>
</protein>
<proteinExistence type="predicted"/>
<reference evidence="3" key="1">
    <citation type="submission" date="2017-03" db="EMBL/GenBank/DDBJ databases">
        <title>Phytopthora megakarya and P. palmivora, two closely related causual agents of cacao black pod achieved similar genome size and gene model numbers by different mechanisms.</title>
        <authorList>
            <person name="Ali S."/>
            <person name="Shao J."/>
            <person name="Larry D.J."/>
            <person name="Kronmiller B."/>
            <person name="Shen D."/>
            <person name="Strem M.D."/>
            <person name="Melnick R.L."/>
            <person name="Guiltinan M.J."/>
            <person name="Tyler B.M."/>
            <person name="Meinhardt L.W."/>
            <person name="Bailey B.A."/>
        </authorList>
    </citation>
    <scope>NUCLEOTIDE SEQUENCE [LARGE SCALE GENOMIC DNA]</scope>
    <source>
        <strain evidence="3">zdho120</strain>
    </source>
</reference>
<sequence length="124" mass="14334">MRTTSLLFVTTTALLATSNALSIDAGTRLLRKVDNTDAQDEERASFNFSLLDDILHRLPQQFQDMRNKPSYRETIFEGWRRGFIDGKGARAFMESEGLSEKAIKQFLAAYKEYIDLHPFLRKRN</sequence>
<name>A0A225UJR3_9STRA</name>
<keyword evidence="1" id="KW-0732">Signal</keyword>
<comment type="caution">
    <text evidence="2">The sequence shown here is derived from an EMBL/GenBank/DDBJ whole genome shotgun (WGS) entry which is preliminary data.</text>
</comment>
<dbReference type="Proteomes" id="UP000198211">
    <property type="component" value="Unassembled WGS sequence"/>
</dbReference>
<feature type="chain" id="PRO_5013325081" evidence="1">
    <location>
        <begin position="21"/>
        <end position="124"/>
    </location>
</feature>
<evidence type="ECO:0000256" key="1">
    <source>
        <dbReference type="SAM" id="SignalP"/>
    </source>
</evidence>
<gene>
    <name evidence="2" type="ORF">PHMEG_00038651</name>
</gene>
<dbReference type="AlphaFoldDB" id="A0A225UJR3"/>
<keyword evidence="3" id="KW-1185">Reference proteome</keyword>
<feature type="signal peptide" evidence="1">
    <location>
        <begin position="1"/>
        <end position="20"/>
    </location>
</feature>
<evidence type="ECO:0000313" key="2">
    <source>
        <dbReference type="EMBL" id="OWY92379.1"/>
    </source>
</evidence>
<organism evidence="2 3">
    <name type="scientific">Phytophthora megakarya</name>
    <dbReference type="NCBI Taxonomy" id="4795"/>
    <lineage>
        <taxon>Eukaryota</taxon>
        <taxon>Sar</taxon>
        <taxon>Stramenopiles</taxon>
        <taxon>Oomycota</taxon>
        <taxon>Peronosporomycetes</taxon>
        <taxon>Peronosporales</taxon>
        <taxon>Peronosporaceae</taxon>
        <taxon>Phytophthora</taxon>
    </lineage>
</organism>
<dbReference type="OrthoDB" id="128458at2759"/>
<evidence type="ECO:0000313" key="3">
    <source>
        <dbReference type="Proteomes" id="UP000198211"/>
    </source>
</evidence>